<gene>
    <name evidence="5" type="ORF">AVDCRST_MAG58-1339</name>
</gene>
<dbReference type="SUPFAM" id="SSF55729">
    <property type="entry name" value="Acyl-CoA N-acyltransferases (Nat)"/>
    <property type="match status" value="1"/>
</dbReference>
<dbReference type="InterPro" id="IPR016181">
    <property type="entry name" value="Acyl_CoA_acyltransferase"/>
</dbReference>
<evidence type="ECO:0000256" key="3">
    <source>
        <dbReference type="ARBA" id="ARBA00038502"/>
    </source>
</evidence>
<dbReference type="PANTHER" id="PTHR43792">
    <property type="entry name" value="GNAT FAMILY, PUTATIVE (AFU_ORTHOLOGUE AFUA_3G00765)-RELATED-RELATED"/>
    <property type="match status" value="1"/>
</dbReference>
<proteinExistence type="inferred from homology"/>
<protein>
    <recommendedName>
        <fullName evidence="4">N-acetyltransferase domain-containing protein</fullName>
    </recommendedName>
</protein>
<keyword evidence="2" id="KW-0012">Acyltransferase</keyword>
<evidence type="ECO:0000256" key="1">
    <source>
        <dbReference type="ARBA" id="ARBA00022679"/>
    </source>
</evidence>
<sequence length="164" mass="18408">MEITVRHSEPEDYKALHCIFSGPRAIAGTLQMPLPSAETWRERLSEPPEGLYSLVACVEDEVVGSLSLHTSPTRWRMRHVGSIGMAVRDDWQDKGVGTALMEATLDLTDNWLSLTRIELTVYVDNAAGIALYEKFGFEVEGTHLRFAFRKGEYVDAYSMARLNA</sequence>
<name>A0A6J4R1P4_9ACTN</name>
<organism evidence="5">
    <name type="scientific">uncultured Rubrobacteraceae bacterium</name>
    <dbReference type="NCBI Taxonomy" id="349277"/>
    <lineage>
        <taxon>Bacteria</taxon>
        <taxon>Bacillati</taxon>
        <taxon>Actinomycetota</taxon>
        <taxon>Rubrobacteria</taxon>
        <taxon>Rubrobacterales</taxon>
        <taxon>Rubrobacteraceae</taxon>
        <taxon>environmental samples</taxon>
    </lineage>
</organism>
<evidence type="ECO:0000313" key="5">
    <source>
        <dbReference type="EMBL" id="CAA9454564.1"/>
    </source>
</evidence>
<evidence type="ECO:0000256" key="2">
    <source>
        <dbReference type="ARBA" id="ARBA00023315"/>
    </source>
</evidence>
<reference evidence="5" key="1">
    <citation type="submission" date="2020-02" db="EMBL/GenBank/DDBJ databases">
        <authorList>
            <person name="Meier V. D."/>
        </authorList>
    </citation>
    <scope>NUCLEOTIDE SEQUENCE</scope>
    <source>
        <strain evidence="5">AVDCRST_MAG58</strain>
    </source>
</reference>
<keyword evidence="1" id="KW-0808">Transferase</keyword>
<dbReference type="CDD" id="cd04301">
    <property type="entry name" value="NAT_SF"/>
    <property type="match status" value="1"/>
</dbReference>
<dbReference type="PROSITE" id="PS51186">
    <property type="entry name" value="GNAT"/>
    <property type="match status" value="1"/>
</dbReference>
<accession>A0A6J4R1P4</accession>
<comment type="similarity">
    <text evidence="3">Belongs to the acetyltransferase family. RimJ subfamily.</text>
</comment>
<dbReference type="EMBL" id="CADCVF010000030">
    <property type="protein sequence ID" value="CAA9454564.1"/>
    <property type="molecule type" value="Genomic_DNA"/>
</dbReference>
<dbReference type="InterPro" id="IPR051531">
    <property type="entry name" value="N-acetyltransferase"/>
</dbReference>
<dbReference type="GO" id="GO:0016747">
    <property type="term" value="F:acyltransferase activity, transferring groups other than amino-acyl groups"/>
    <property type="evidence" value="ECO:0007669"/>
    <property type="project" value="InterPro"/>
</dbReference>
<feature type="domain" description="N-acetyltransferase" evidence="4">
    <location>
        <begin position="3"/>
        <end position="164"/>
    </location>
</feature>
<evidence type="ECO:0000259" key="4">
    <source>
        <dbReference type="PROSITE" id="PS51186"/>
    </source>
</evidence>
<dbReference type="Gene3D" id="3.40.630.30">
    <property type="match status" value="1"/>
</dbReference>
<dbReference type="Pfam" id="PF00583">
    <property type="entry name" value="Acetyltransf_1"/>
    <property type="match status" value="1"/>
</dbReference>
<dbReference type="PANTHER" id="PTHR43792:SF8">
    <property type="entry name" value="[RIBOSOMAL PROTEIN US5]-ALANINE N-ACETYLTRANSFERASE"/>
    <property type="match status" value="1"/>
</dbReference>
<dbReference type="AlphaFoldDB" id="A0A6J4R1P4"/>
<dbReference type="InterPro" id="IPR000182">
    <property type="entry name" value="GNAT_dom"/>
</dbReference>